<comment type="caution">
    <text evidence="3">The sequence shown here is derived from an EMBL/GenBank/DDBJ whole genome shotgun (WGS) entry which is preliminary data.</text>
</comment>
<evidence type="ECO:0000256" key="2">
    <source>
        <dbReference type="SAM" id="SignalP"/>
    </source>
</evidence>
<sequence>MRSILLPTLGTVLVLGVSGARVSCDTKHDAATNSSVSIIAKVTEDCIADFCATGINQGTISGQCGPIVLTITPLTGGALLSDAGDCVGQFQNIINQCIATDGVLGGASQTDQLVYDLFVDESEGRSDRHTLEARRGGRSKTRKRPAAVPKTKTRTRKGKSRPKTTPKKGTTAKPKPKKPKACPLPKQTKGTKGQKAQSGGTGSTTKVKNIVRDIENFVPLPQVAKRMLRWFAAGVKPKGKGKGKGKATGGGGGKKKKEPVAEDCAKPYNKWYKEHTLYHNSRSKKVMWWIYRSNM</sequence>
<evidence type="ECO:0000256" key="1">
    <source>
        <dbReference type="SAM" id="MobiDB-lite"/>
    </source>
</evidence>
<name>A0A9P4UJW2_9PLEO</name>
<dbReference type="EMBL" id="MU001492">
    <property type="protein sequence ID" value="KAF2451747.1"/>
    <property type="molecule type" value="Genomic_DNA"/>
</dbReference>
<keyword evidence="4" id="KW-1185">Reference proteome</keyword>
<feature type="compositionally biased region" description="Basic residues" evidence="1">
    <location>
        <begin position="136"/>
        <end position="166"/>
    </location>
</feature>
<evidence type="ECO:0000313" key="3">
    <source>
        <dbReference type="EMBL" id="KAF2451747.1"/>
    </source>
</evidence>
<gene>
    <name evidence="3" type="ORF">P171DRAFT_426215</name>
</gene>
<dbReference type="Proteomes" id="UP000799764">
    <property type="component" value="Unassembled WGS sequence"/>
</dbReference>
<dbReference type="AlphaFoldDB" id="A0A9P4UJW2"/>
<feature type="region of interest" description="Disordered" evidence="1">
    <location>
        <begin position="124"/>
        <end position="204"/>
    </location>
</feature>
<protein>
    <submittedName>
        <fullName evidence="3">Uncharacterized protein</fullName>
    </submittedName>
</protein>
<keyword evidence="2" id="KW-0732">Signal</keyword>
<reference evidence="3" key="1">
    <citation type="journal article" date="2020" name="Stud. Mycol.">
        <title>101 Dothideomycetes genomes: a test case for predicting lifestyles and emergence of pathogens.</title>
        <authorList>
            <person name="Haridas S."/>
            <person name="Albert R."/>
            <person name="Binder M."/>
            <person name="Bloem J."/>
            <person name="Labutti K."/>
            <person name="Salamov A."/>
            <person name="Andreopoulos B."/>
            <person name="Baker S."/>
            <person name="Barry K."/>
            <person name="Bills G."/>
            <person name="Bluhm B."/>
            <person name="Cannon C."/>
            <person name="Castanera R."/>
            <person name="Culley D."/>
            <person name="Daum C."/>
            <person name="Ezra D."/>
            <person name="Gonzalez J."/>
            <person name="Henrissat B."/>
            <person name="Kuo A."/>
            <person name="Liang C."/>
            <person name="Lipzen A."/>
            <person name="Lutzoni F."/>
            <person name="Magnuson J."/>
            <person name="Mondo S."/>
            <person name="Nolan M."/>
            <person name="Ohm R."/>
            <person name="Pangilinan J."/>
            <person name="Park H.-J."/>
            <person name="Ramirez L."/>
            <person name="Alfaro M."/>
            <person name="Sun H."/>
            <person name="Tritt A."/>
            <person name="Yoshinaga Y."/>
            <person name="Zwiers L.-H."/>
            <person name="Turgeon B."/>
            <person name="Goodwin S."/>
            <person name="Spatafora J."/>
            <person name="Crous P."/>
            <person name="Grigoriev I."/>
        </authorList>
    </citation>
    <scope>NUCLEOTIDE SEQUENCE</scope>
    <source>
        <strain evidence="3">CBS 690.94</strain>
    </source>
</reference>
<feature type="chain" id="PRO_5040454122" evidence="2">
    <location>
        <begin position="20"/>
        <end position="295"/>
    </location>
</feature>
<proteinExistence type="predicted"/>
<accession>A0A9P4UJW2</accession>
<evidence type="ECO:0000313" key="4">
    <source>
        <dbReference type="Proteomes" id="UP000799764"/>
    </source>
</evidence>
<feature type="compositionally biased region" description="Basic and acidic residues" evidence="1">
    <location>
        <begin position="124"/>
        <end position="135"/>
    </location>
</feature>
<feature type="region of interest" description="Disordered" evidence="1">
    <location>
        <begin position="237"/>
        <end position="260"/>
    </location>
</feature>
<organism evidence="3 4">
    <name type="scientific">Karstenula rhodostoma CBS 690.94</name>
    <dbReference type="NCBI Taxonomy" id="1392251"/>
    <lineage>
        <taxon>Eukaryota</taxon>
        <taxon>Fungi</taxon>
        <taxon>Dikarya</taxon>
        <taxon>Ascomycota</taxon>
        <taxon>Pezizomycotina</taxon>
        <taxon>Dothideomycetes</taxon>
        <taxon>Pleosporomycetidae</taxon>
        <taxon>Pleosporales</taxon>
        <taxon>Massarineae</taxon>
        <taxon>Didymosphaeriaceae</taxon>
        <taxon>Karstenula</taxon>
    </lineage>
</organism>
<feature type="signal peptide" evidence="2">
    <location>
        <begin position="1"/>
        <end position="19"/>
    </location>
</feature>
<feature type="compositionally biased region" description="Low complexity" evidence="1">
    <location>
        <begin position="181"/>
        <end position="204"/>
    </location>
</feature>